<evidence type="ECO:0000256" key="1">
    <source>
        <dbReference type="ARBA" id="ARBA00034772"/>
    </source>
</evidence>
<feature type="compositionally biased region" description="Low complexity" evidence="2">
    <location>
        <begin position="267"/>
        <end position="285"/>
    </location>
</feature>
<protein>
    <submittedName>
        <fullName evidence="4">3-carboxy-cis,cis-muconate cycloisomerase</fullName>
        <ecNumber evidence="4">5.5.1.2</ecNumber>
    </submittedName>
</protein>
<dbReference type="InterPro" id="IPR008948">
    <property type="entry name" value="L-Aspartase-like"/>
</dbReference>
<dbReference type="InterPro" id="IPR020557">
    <property type="entry name" value="Fumarate_lyase_CS"/>
</dbReference>
<dbReference type="PANTHER" id="PTHR43172">
    <property type="entry name" value="ADENYLOSUCCINATE LYASE"/>
    <property type="match status" value="1"/>
</dbReference>
<organism evidence="4 5">
    <name type="scientific">Ottowia thiooxydans</name>
    <dbReference type="NCBI Taxonomy" id="219182"/>
    <lineage>
        <taxon>Bacteria</taxon>
        <taxon>Pseudomonadati</taxon>
        <taxon>Pseudomonadota</taxon>
        <taxon>Betaproteobacteria</taxon>
        <taxon>Burkholderiales</taxon>
        <taxon>Comamonadaceae</taxon>
        <taxon>Ottowia</taxon>
    </lineage>
</organism>
<comment type="caution">
    <text evidence="4">The sequence shown here is derived from an EMBL/GenBank/DDBJ whole genome shotgun (WGS) entry which is preliminary data.</text>
</comment>
<dbReference type="RefSeq" id="WP_354445178.1">
    <property type="nucleotide sequence ID" value="NZ_JBEPSH010000006.1"/>
</dbReference>
<gene>
    <name evidence="4" type="ORF">ABIE13_003282</name>
</gene>
<evidence type="ECO:0000259" key="3">
    <source>
        <dbReference type="Pfam" id="PF00206"/>
    </source>
</evidence>
<dbReference type="Pfam" id="PF00206">
    <property type="entry name" value="Lyase_1"/>
    <property type="match status" value="1"/>
</dbReference>
<dbReference type="PANTHER" id="PTHR43172:SF2">
    <property type="entry name" value="ADENYLOSUCCINATE LYASE C-TERMINAL DOMAIN-CONTAINING PROTEIN"/>
    <property type="match status" value="1"/>
</dbReference>
<dbReference type="EC" id="5.5.1.2" evidence="4"/>
<dbReference type="Gene3D" id="1.20.200.10">
    <property type="entry name" value="Fumarase/aspartase (Central domain)"/>
    <property type="match status" value="1"/>
</dbReference>
<sequence length="459" mass="47991">MNAFGQSLLPGAAHQLFDDAALCRAFLDFESALAEAQAAEGLIPLEAAAAITAACEATPLNAQALADEARHGGAMAVPLVAMIAATLEQRGQTHAVRYLHFGATTQDVVDTAQVLMTQQALAQLLSPLEQCIALLQDQAARHASTPMLARTLLQPAQIMSWGLKCASWLQPLRRSHAHLLSLSKQALLLQLGGATGNQSALGEAGERIAARMAKRLGLGHAASSWHTQRDAWLRFGLEVAVLMGSLSKIAKDLALLSQAEVAEVSEGAPASATPGGAARGGSSAMPHKRNPVACMQAIAACAQGPGIAATLLSTMAQAHERGLGEWQAEIAVWPQLWIQAFGATSAIRDALSGLQVDTVRMARNIDSLQGLVHSEGLTQALAAAVGKPLARARIQALGPLALARQTPLLQLLIEDTCVQALPEGPRTALHVSLAAACDLGLVTEPSARLCNRLLEEARI</sequence>
<feature type="domain" description="Fumarate lyase N-terminal" evidence="3">
    <location>
        <begin position="22"/>
        <end position="303"/>
    </location>
</feature>
<dbReference type="InterPro" id="IPR024083">
    <property type="entry name" value="Fumarase/histidase_N"/>
</dbReference>
<evidence type="ECO:0000256" key="2">
    <source>
        <dbReference type="SAM" id="MobiDB-lite"/>
    </source>
</evidence>
<name>A0ABV2QAV9_9BURK</name>
<dbReference type="GO" id="GO:0047472">
    <property type="term" value="F:3-carboxy-cis,cis-muconate cycloisomerase activity"/>
    <property type="evidence" value="ECO:0007669"/>
    <property type="project" value="UniProtKB-EC"/>
</dbReference>
<dbReference type="InterPro" id="IPR000362">
    <property type="entry name" value="Fumarate_lyase_fam"/>
</dbReference>
<keyword evidence="4" id="KW-0413">Isomerase</keyword>
<feature type="region of interest" description="Disordered" evidence="2">
    <location>
        <begin position="266"/>
        <end position="286"/>
    </location>
</feature>
<proteinExistence type="inferred from homology"/>
<dbReference type="SUPFAM" id="SSF48557">
    <property type="entry name" value="L-aspartase-like"/>
    <property type="match status" value="1"/>
</dbReference>
<evidence type="ECO:0000313" key="5">
    <source>
        <dbReference type="Proteomes" id="UP001549320"/>
    </source>
</evidence>
<dbReference type="PRINTS" id="PR00149">
    <property type="entry name" value="FUMRATELYASE"/>
</dbReference>
<dbReference type="InterPro" id="IPR022761">
    <property type="entry name" value="Fumarate_lyase_N"/>
</dbReference>
<dbReference type="Proteomes" id="UP001549320">
    <property type="component" value="Unassembled WGS sequence"/>
</dbReference>
<dbReference type="Gene3D" id="1.10.275.10">
    <property type="entry name" value="Fumarase/aspartase (N-terminal domain)"/>
    <property type="match status" value="1"/>
</dbReference>
<reference evidence="4 5" key="1">
    <citation type="submission" date="2024-06" db="EMBL/GenBank/DDBJ databases">
        <title>Sorghum-associated microbial communities from plants grown in Nebraska, USA.</title>
        <authorList>
            <person name="Schachtman D."/>
        </authorList>
    </citation>
    <scope>NUCLEOTIDE SEQUENCE [LARGE SCALE GENOMIC DNA]</scope>
    <source>
        <strain evidence="4 5">2709</strain>
    </source>
</reference>
<keyword evidence="5" id="KW-1185">Reference proteome</keyword>
<comment type="similarity">
    <text evidence="1">Belongs to the class-II fumarase/aspartase family.</text>
</comment>
<dbReference type="EMBL" id="JBEPSH010000006">
    <property type="protein sequence ID" value="MET4578166.1"/>
    <property type="molecule type" value="Genomic_DNA"/>
</dbReference>
<evidence type="ECO:0000313" key="4">
    <source>
        <dbReference type="EMBL" id="MET4578166.1"/>
    </source>
</evidence>
<dbReference type="PROSITE" id="PS00163">
    <property type="entry name" value="FUMARATE_LYASES"/>
    <property type="match status" value="1"/>
</dbReference>
<accession>A0ABV2QAV9</accession>